<dbReference type="CDD" id="cd00093">
    <property type="entry name" value="HTH_XRE"/>
    <property type="match status" value="1"/>
</dbReference>
<keyword evidence="2" id="KW-0812">Transmembrane</keyword>
<evidence type="ECO:0000313" key="5">
    <source>
        <dbReference type="Proteomes" id="UP000051581"/>
    </source>
</evidence>
<dbReference type="EMBL" id="AZEA01000028">
    <property type="protein sequence ID" value="KRK86995.1"/>
    <property type="molecule type" value="Genomic_DNA"/>
</dbReference>
<reference evidence="4 5" key="1">
    <citation type="journal article" date="2015" name="Genome Announc.">
        <title>Expanding the biotechnology potential of lactobacilli through comparative genomics of 213 strains and associated genera.</title>
        <authorList>
            <person name="Sun Z."/>
            <person name="Harris H.M."/>
            <person name="McCann A."/>
            <person name="Guo C."/>
            <person name="Argimon S."/>
            <person name="Zhang W."/>
            <person name="Yang X."/>
            <person name="Jeffery I.B."/>
            <person name="Cooney J.C."/>
            <person name="Kagawa T.F."/>
            <person name="Liu W."/>
            <person name="Song Y."/>
            <person name="Salvetti E."/>
            <person name="Wrobel A."/>
            <person name="Rasinkangas P."/>
            <person name="Parkhill J."/>
            <person name="Rea M.C."/>
            <person name="O'Sullivan O."/>
            <person name="Ritari J."/>
            <person name="Douillard F.P."/>
            <person name="Paul Ross R."/>
            <person name="Yang R."/>
            <person name="Briner A.E."/>
            <person name="Felis G.E."/>
            <person name="de Vos W.M."/>
            <person name="Barrangou R."/>
            <person name="Klaenhammer T.R."/>
            <person name="Caufield P.W."/>
            <person name="Cui Y."/>
            <person name="Zhang H."/>
            <person name="O'Toole P.W."/>
        </authorList>
    </citation>
    <scope>NUCLEOTIDE SEQUENCE [LARGE SCALE GENOMIC DNA]</scope>
    <source>
        <strain evidence="4 5">DSM 19904</strain>
    </source>
</reference>
<keyword evidence="5" id="KW-1185">Reference proteome</keyword>
<dbReference type="PATRIC" id="fig|1423808.3.peg.1546"/>
<feature type="domain" description="HTH cro/C1-type" evidence="3">
    <location>
        <begin position="7"/>
        <end position="61"/>
    </location>
</feature>
<keyword evidence="2" id="KW-0472">Membrane</keyword>
<evidence type="ECO:0000259" key="3">
    <source>
        <dbReference type="PROSITE" id="PS50943"/>
    </source>
</evidence>
<name>A0A0R1KZW4_9LACO</name>
<feature type="transmembrane region" description="Helical" evidence="2">
    <location>
        <begin position="93"/>
        <end position="110"/>
    </location>
</feature>
<evidence type="ECO:0000256" key="2">
    <source>
        <dbReference type="SAM" id="Phobius"/>
    </source>
</evidence>
<dbReference type="InterPro" id="IPR010982">
    <property type="entry name" value="Lambda_DNA-bd_dom_sf"/>
</dbReference>
<dbReference type="Proteomes" id="UP000051581">
    <property type="component" value="Unassembled WGS sequence"/>
</dbReference>
<keyword evidence="1" id="KW-0238">DNA-binding</keyword>
<dbReference type="Gene3D" id="1.10.260.40">
    <property type="entry name" value="lambda repressor-like DNA-binding domains"/>
    <property type="match status" value="1"/>
</dbReference>
<organism evidence="4 5">
    <name type="scientific">Lentilactobacillus sunkii DSM 19904</name>
    <dbReference type="NCBI Taxonomy" id="1423808"/>
    <lineage>
        <taxon>Bacteria</taxon>
        <taxon>Bacillati</taxon>
        <taxon>Bacillota</taxon>
        <taxon>Bacilli</taxon>
        <taxon>Lactobacillales</taxon>
        <taxon>Lactobacillaceae</taxon>
        <taxon>Lentilactobacillus</taxon>
    </lineage>
</organism>
<dbReference type="AlphaFoldDB" id="A0A0R1KZW4"/>
<protein>
    <submittedName>
        <fullName evidence="4">Helix-turn-helix domain-containing protein</fullName>
    </submittedName>
</protein>
<dbReference type="RefSeq" id="WP_057826321.1">
    <property type="nucleotide sequence ID" value="NZ_AZEA01000028.1"/>
</dbReference>
<evidence type="ECO:0000313" key="4">
    <source>
        <dbReference type="EMBL" id="KRK86995.1"/>
    </source>
</evidence>
<evidence type="ECO:0000256" key="1">
    <source>
        <dbReference type="ARBA" id="ARBA00023125"/>
    </source>
</evidence>
<accession>A0A0R1KZW4</accession>
<dbReference type="SUPFAM" id="SSF47413">
    <property type="entry name" value="lambda repressor-like DNA-binding domains"/>
    <property type="match status" value="1"/>
</dbReference>
<dbReference type="PANTHER" id="PTHR46558">
    <property type="entry name" value="TRACRIPTIONAL REGULATORY PROTEIN-RELATED-RELATED"/>
    <property type="match status" value="1"/>
</dbReference>
<dbReference type="InterPro" id="IPR001387">
    <property type="entry name" value="Cro/C1-type_HTH"/>
</dbReference>
<sequence length="112" mass="12892">MVLGKQIKEEREKQDWTQGQLAEKLHVSRQAISKWEVGSAYPDIERLIQLSDLFTVSLDSLIKGDENLRKQIVIADNHRPMNFWEFMNNNRSLIIPVAGLIFVAVIVIFGNQ</sequence>
<dbReference type="Pfam" id="PF01381">
    <property type="entry name" value="HTH_3"/>
    <property type="match status" value="1"/>
</dbReference>
<gene>
    <name evidence="4" type="ORF">FD17_GL001524</name>
</gene>
<dbReference type="PROSITE" id="PS50943">
    <property type="entry name" value="HTH_CROC1"/>
    <property type="match status" value="1"/>
</dbReference>
<dbReference type="OrthoDB" id="9805856at2"/>
<comment type="caution">
    <text evidence="4">The sequence shown here is derived from an EMBL/GenBank/DDBJ whole genome shotgun (WGS) entry which is preliminary data.</text>
</comment>
<dbReference type="GO" id="GO:0003677">
    <property type="term" value="F:DNA binding"/>
    <property type="evidence" value="ECO:0007669"/>
    <property type="project" value="UniProtKB-KW"/>
</dbReference>
<keyword evidence="2" id="KW-1133">Transmembrane helix</keyword>
<dbReference type="PANTHER" id="PTHR46558:SF15">
    <property type="entry name" value="HELIX-TURN-HELIX DOMAIN PROTEIN"/>
    <property type="match status" value="1"/>
</dbReference>
<dbReference type="SMART" id="SM00530">
    <property type="entry name" value="HTH_XRE"/>
    <property type="match status" value="1"/>
</dbReference>
<proteinExistence type="predicted"/>